<evidence type="ECO:0000256" key="1">
    <source>
        <dbReference type="SAM" id="MobiDB-lite"/>
    </source>
</evidence>
<dbReference type="InterPro" id="IPR023848">
    <property type="entry name" value="TasA"/>
</dbReference>
<keyword evidence="4" id="KW-1185">Reference proteome</keyword>
<feature type="chain" id="PRO_5039504916" description="Amyloid fiber anchoring/assembly protein TapA" evidence="2">
    <location>
        <begin position="24"/>
        <end position="283"/>
    </location>
</feature>
<feature type="compositionally biased region" description="Basic and acidic residues" evidence="1">
    <location>
        <begin position="248"/>
        <end position="260"/>
    </location>
</feature>
<evidence type="ECO:0000313" key="4">
    <source>
        <dbReference type="Proteomes" id="UP000012283"/>
    </source>
</evidence>
<feature type="compositionally biased region" description="Basic and acidic residues" evidence="1">
    <location>
        <begin position="164"/>
        <end position="184"/>
    </location>
</feature>
<feature type="region of interest" description="Disordered" evidence="1">
    <location>
        <begin position="164"/>
        <end position="283"/>
    </location>
</feature>
<accession>N4WGM8</accession>
<gene>
    <name evidence="3" type="ORF">J416_00439</name>
</gene>
<name>N4WGM8_9BACI</name>
<reference evidence="3 4" key="1">
    <citation type="submission" date="2013-03" db="EMBL/GenBank/DDBJ databases">
        <title>Draft genome sequence of Gracibacillus halophilus YIM-C55.5, a moderately halophilic and thermophilic organism from the Xiaochaidamu salt lake.</title>
        <authorList>
            <person name="Sugumar T."/>
            <person name="Polireddy D.R."/>
            <person name="Antony A."/>
            <person name="Madhava Y.R."/>
            <person name="Sivakumar N."/>
        </authorList>
    </citation>
    <scope>NUCLEOTIDE SEQUENCE [LARGE SCALE GENOMIC DNA]</scope>
    <source>
        <strain evidence="3 4">YIM-C55.5</strain>
    </source>
</reference>
<dbReference type="GO" id="GO:0097311">
    <property type="term" value="C:bacterial biofilm matrix"/>
    <property type="evidence" value="ECO:0007669"/>
    <property type="project" value="InterPro"/>
</dbReference>
<feature type="signal peptide" evidence="2">
    <location>
        <begin position="1"/>
        <end position="23"/>
    </location>
</feature>
<protein>
    <recommendedName>
        <fullName evidence="5">Amyloid fiber anchoring/assembly protein TapA</fullName>
    </recommendedName>
</protein>
<evidence type="ECO:0000256" key="2">
    <source>
        <dbReference type="SAM" id="SignalP"/>
    </source>
</evidence>
<dbReference type="AlphaFoldDB" id="N4WGM8"/>
<organism evidence="3 4">
    <name type="scientific">Gracilibacillus halophilus YIM-C55.5</name>
    <dbReference type="NCBI Taxonomy" id="1308866"/>
    <lineage>
        <taxon>Bacteria</taxon>
        <taxon>Bacillati</taxon>
        <taxon>Bacillota</taxon>
        <taxon>Bacilli</taxon>
        <taxon>Bacillales</taxon>
        <taxon>Bacillaceae</taxon>
        <taxon>Gracilibacillus</taxon>
    </lineage>
</organism>
<feature type="compositionally biased region" description="Polar residues" evidence="1">
    <location>
        <begin position="261"/>
        <end position="270"/>
    </location>
</feature>
<evidence type="ECO:0008006" key="5">
    <source>
        <dbReference type="Google" id="ProtNLM"/>
    </source>
</evidence>
<dbReference type="RefSeq" id="WP_003462625.1">
    <property type="nucleotide sequence ID" value="NZ_APML01000003.1"/>
</dbReference>
<feature type="compositionally biased region" description="Basic and acidic residues" evidence="1">
    <location>
        <begin position="193"/>
        <end position="203"/>
    </location>
</feature>
<proteinExistence type="predicted"/>
<dbReference type="STRING" id="1308866.J416_00439"/>
<dbReference type="NCBIfam" id="TIGR04087">
    <property type="entry name" value="YqxM_for_SipW"/>
    <property type="match status" value="1"/>
</dbReference>
<sequence length="283" mass="32149">MKVARFQILLCISILLVSLQVVSSVTTNTASHYLDQSEDTMQIQTGHWWDGSDLHILDNSKQMINACPAYQLQFSIKNKGFTMLGSTDYELYYSQANDPAKDGSIMDKSTLSSIKKNKNKTLTFSVEQPGNYQLKVDQRPMYEDKDTPNSVWSEIITVICEEKETTEQQNHDSSEQSKQEKPENISEEETNEINDKTDSETTKDQQSTPEQPKDKEEDSSEGTDTGETTTKEEQPTEKVKDQSQNNQTKEEESTETKEGDTNGTKKPKVSTQEKQESTDKENR</sequence>
<comment type="caution">
    <text evidence="3">The sequence shown here is derived from an EMBL/GenBank/DDBJ whole genome shotgun (WGS) entry which is preliminary data.</text>
</comment>
<dbReference type="EMBL" id="APML01000003">
    <property type="protein sequence ID" value="ENH98409.1"/>
    <property type="molecule type" value="Genomic_DNA"/>
</dbReference>
<keyword evidence="2" id="KW-0732">Signal</keyword>
<dbReference type="PATRIC" id="fig|1308866.3.peg.91"/>
<feature type="compositionally biased region" description="Basic and acidic residues" evidence="1">
    <location>
        <begin position="229"/>
        <end position="241"/>
    </location>
</feature>
<dbReference type="OrthoDB" id="2707117at2"/>
<feature type="compositionally biased region" description="Basic and acidic residues" evidence="1">
    <location>
        <begin position="271"/>
        <end position="283"/>
    </location>
</feature>
<dbReference type="eggNOG" id="ENOG50308GG">
    <property type="taxonomic scope" value="Bacteria"/>
</dbReference>
<dbReference type="Proteomes" id="UP000012283">
    <property type="component" value="Unassembled WGS sequence"/>
</dbReference>
<evidence type="ECO:0000313" key="3">
    <source>
        <dbReference type="EMBL" id="ENH98409.1"/>
    </source>
</evidence>